<protein>
    <submittedName>
        <fullName evidence="2">Phosphotransferase enzyme family protein</fullName>
    </submittedName>
</protein>
<keyword evidence="3" id="KW-1185">Reference proteome</keyword>
<comment type="caution">
    <text evidence="2">The sequence shown here is derived from an EMBL/GenBank/DDBJ whole genome shotgun (WGS) entry which is preliminary data.</text>
</comment>
<evidence type="ECO:0000313" key="3">
    <source>
        <dbReference type="Proteomes" id="UP001596189"/>
    </source>
</evidence>
<proteinExistence type="predicted"/>
<sequence>MSSEGEVVGWVAHDFGLRLSSLVAVPHGADRQAQVWRGTCDDGSSFAVKLSTGGSAAGLLVTQHLAGTGVPGVPEPLTATDGRPWSERPGGRLSVMTWIAGDRAADVDPTLAQWTDLGRVLAAVHAAPVPAELAAVLRSEDLWHGELVDDARPLAEQWPAAAQALATVIDGVVQQADRLSRRTFRLVLCHADPHRGNLLVRGDQVWLIDWDDAVLAPRECDLMFGRVGLPFFGPADTEQRTAFDAGYGITDAALDPELLAFYACRRALEDITDWTRQALDVRLPARDREQALAIVRDLLSPSGLVGLAAERAVQVSAG</sequence>
<dbReference type="Pfam" id="PF01636">
    <property type="entry name" value="APH"/>
    <property type="match status" value="1"/>
</dbReference>
<dbReference type="SUPFAM" id="SSF56112">
    <property type="entry name" value="Protein kinase-like (PK-like)"/>
    <property type="match status" value="1"/>
</dbReference>
<evidence type="ECO:0000313" key="2">
    <source>
        <dbReference type="EMBL" id="MFC6007313.1"/>
    </source>
</evidence>
<evidence type="ECO:0000259" key="1">
    <source>
        <dbReference type="Pfam" id="PF01636"/>
    </source>
</evidence>
<organism evidence="2 3">
    <name type="scientific">Angustibacter luteus</name>
    <dbReference type="NCBI Taxonomy" id="658456"/>
    <lineage>
        <taxon>Bacteria</taxon>
        <taxon>Bacillati</taxon>
        <taxon>Actinomycetota</taxon>
        <taxon>Actinomycetes</taxon>
        <taxon>Kineosporiales</taxon>
        <taxon>Kineosporiaceae</taxon>
    </lineage>
</organism>
<dbReference type="Proteomes" id="UP001596189">
    <property type="component" value="Unassembled WGS sequence"/>
</dbReference>
<dbReference type="InterPro" id="IPR011009">
    <property type="entry name" value="Kinase-like_dom_sf"/>
</dbReference>
<gene>
    <name evidence="2" type="ORF">ACFQDO_09250</name>
</gene>
<dbReference type="InterPro" id="IPR051678">
    <property type="entry name" value="AGP_Transferase"/>
</dbReference>
<dbReference type="Gene3D" id="1.10.510.10">
    <property type="entry name" value="Transferase(Phosphotransferase) domain 1"/>
    <property type="match status" value="1"/>
</dbReference>
<feature type="domain" description="Aminoglycoside phosphotransferase" evidence="1">
    <location>
        <begin position="24"/>
        <end position="253"/>
    </location>
</feature>
<dbReference type="RefSeq" id="WP_345716116.1">
    <property type="nucleotide sequence ID" value="NZ_BAABFP010000004.1"/>
</dbReference>
<dbReference type="Gene3D" id="1.20.58.840">
    <property type="match status" value="1"/>
</dbReference>
<reference evidence="3" key="1">
    <citation type="journal article" date="2019" name="Int. J. Syst. Evol. Microbiol.">
        <title>The Global Catalogue of Microorganisms (GCM) 10K type strain sequencing project: providing services to taxonomists for standard genome sequencing and annotation.</title>
        <authorList>
            <consortium name="The Broad Institute Genomics Platform"/>
            <consortium name="The Broad Institute Genome Sequencing Center for Infectious Disease"/>
            <person name="Wu L."/>
            <person name="Ma J."/>
        </authorList>
    </citation>
    <scope>NUCLEOTIDE SEQUENCE [LARGE SCALE GENOMIC DNA]</scope>
    <source>
        <strain evidence="3">KACC 14249</strain>
    </source>
</reference>
<dbReference type="InterPro" id="IPR002575">
    <property type="entry name" value="Aminoglycoside_PTrfase"/>
</dbReference>
<name>A0ABW1JER3_9ACTN</name>
<dbReference type="EMBL" id="JBHSRD010000003">
    <property type="protein sequence ID" value="MFC6007313.1"/>
    <property type="molecule type" value="Genomic_DNA"/>
</dbReference>
<accession>A0ABW1JER3</accession>
<dbReference type="Gene3D" id="3.30.200.20">
    <property type="entry name" value="Phosphorylase Kinase, domain 1"/>
    <property type="match status" value="1"/>
</dbReference>
<dbReference type="PANTHER" id="PTHR21310">
    <property type="entry name" value="AMINOGLYCOSIDE PHOSPHOTRANSFERASE-RELATED-RELATED"/>
    <property type="match status" value="1"/>
</dbReference>